<accession>A0A1A8Z1P8</accession>
<protein>
    <submittedName>
        <fullName evidence="2">Uncharacterized protein</fullName>
    </submittedName>
</protein>
<feature type="compositionally biased region" description="Basic residues" evidence="1">
    <location>
        <begin position="154"/>
        <end position="168"/>
    </location>
</feature>
<sequence>MNNFSTNNFSRESILDLETARTKANEYAFVGYNQKRLLTQVTPYDYKSILNSSICNQMFTIKWQKQQTAFINHLHYDMVPDTEEIKRNFENIYMRYMGYDNKQGDNKLENKTKTNKLKNAKDDGESTKLESKGKTRKKKIEKNNETVEKEQKVKKPRRKYERVKPRKSKNTEGDNANNEDMQKGDTQNETNNENAGKRKGRKTGERKNKNKSLNLENVDLAILEGNPERMLQASLDFMNPNLFT</sequence>
<evidence type="ECO:0000313" key="2">
    <source>
        <dbReference type="EMBL" id="SBT37686.1"/>
    </source>
</evidence>
<feature type="compositionally biased region" description="Basic and acidic residues" evidence="1">
    <location>
        <begin position="141"/>
        <end position="153"/>
    </location>
</feature>
<feature type="compositionally biased region" description="Polar residues" evidence="1">
    <location>
        <begin position="173"/>
        <end position="194"/>
    </location>
</feature>
<feature type="compositionally biased region" description="Basic and acidic residues" evidence="1">
    <location>
        <begin position="102"/>
        <end position="112"/>
    </location>
</feature>
<evidence type="ECO:0000256" key="1">
    <source>
        <dbReference type="SAM" id="MobiDB-lite"/>
    </source>
</evidence>
<evidence type="ECO:0000313" key="3">
    <source>
        <dbReference type="Proteomes" id="UP000078550"/>
    </source>
</evidence>
<proteinExistence type="predicted"/>
<reference evidence="3" key="1">
    <citation type="submission" date="2016-05" db="EMBL/GenBank/DDBJ databases">
        <authorList>
            <person name="Naeem Raeece"/>
        </authorList>
    </citation>
    <scope>NUCLEOTIDE SEQUENCE [LARGE SCALE GENOMIC DNA]</scope>
</reference>
<gene>
    <name evidence="2" type="ORF">POVWA2_034390</name>
</gene>
<feature type="compositionally biased region" description="Basic and acidic residues" evidence="1">
    <location>
        <begin position="119"/>
        <end position="133"/>
    </location>
</feature>
<name>A0A1A8Z1P8_PLAOA</name>
<dbReference type="Proteomes" id="UP000078550">
    <property type="component" value="Unassembled WGS sequence"/>
</dbReference>
<dbReference type="EMBL" id="FLRE01000129">
    <property type="protein sequence ID" value="SBT37686.1"/>
    <property type="molecule type" value="Genomic_DNA"/>
</dbReference>
<organism evidence="2 3">
    <name type="scientific">Plasmodium ovale wallikeri</name>
    <dbReference type="NCBI Taxonomy" id="864142"/>
    <lineage>
        <taxon>Eukaryota</taxon>
        <taxon>Sar</taxon>
        <taxon>Alveolata</taxon>
        <taxon>Apicomplexa</taxon>
        <taxon>Aconoidasida</taxon>
        <taxon>Haemosporida</taxon>
        <taxon>Plasmodiidae</taxon>
        <taxon>Plasmodium</taxon>
        <taxon>Plasmodium (Plasmodium)</taxon>
    </lineage>
</organism>
<dbReference type="AlphaFoldDB" id="A0A1A8Z1P8"/>
<feature type="region of interest" description="Disordered" evidence="1">
    <location>
        <begin position="100"/>
        <end position="214"/>
    </location>
</feature>